<dbReference type="Proteomes" id="UP001060085">
    <property type="component" value="Linkage Group LG02"/>
</dbReference>
<keyword evidence="2" id="KW-1185">Reference proteome</keyword>
<gene>
    <name evidence="1" type="ORF">M9H77_06139</name>
</gene>
<sequence length="108" mass="11788">MWIPIAARSSPTGACGRLIEPREAAQSLNKKMDNGQSPNSLADLSSLMAQDEEAGPFFHCTEWKLPLQRGDNFGTGVSRGTNTSNSTCSERCSLADLQKCMMDGKMRF</sequence>
<proteinExistence type="predicted"/>
<accession>A0ACC0BRF6</accession>
<organism evidence="1 2">
    <name type="scientific">Catharanthus roseus</name>
    <name type="common">Madagascar periwinkle</name>
    <name type="synonym">Vinca rosea</name>
    <dbReference type="NCBI Taxonomy" id="4058"/>
    <lineage>
        <taxon>Eukaryota</taxon>
        <taxon>Viridiplantae</taxon>
        <taxon>Streptophyta</taxon>
        <taxon>Embryophyta</taxon>
        <taxon>Tracheophyta</taxon>
        <taxon>Spermatophyta</taxon>
        <taxon>Magnoliopsida</taxon>
        <taxon>eudicotyledons</taxon>
        <taxon>Gunneridae</taxon>
        <taxon>Pentapetalae</taxon>
        <taxon>asterids</taxon>
        <taxon>lamiids</taxon>
        <taxon>Gentianales</taxon>
        <taxon>Apocynaceae</taxon>
        <taxon>Rauvolfioideae</taxon>
        <taxon>Vinceae</taxon>
        <taxon>Catharanthinae</taxon>
        <taxon>Catharanthus</taxon>
    </lineage>
</organism>
<protein>
    <submittedName>
        <fullName evidence="1">Uncharacterized protein</fullName>
    </submittedName>
</protein>
<reference evidence="2" key="1">
    <citation type="journal article" date="2023" name="Nat. Plants">
        <title>Single-cell RNA sequencing provides a high-resolution roadmap for understanding the multicellular compartmentation of specialized metabolism.</title>
        <authorList>
            <person name="Sun S."/>
            <person name="Shen X."/>
            <person name="Li Y."/>
            <person name="Li Y."/>
            <person name="Wang S."/>
            <person name="Li R."/>
            <person name="Zhang H."/>
            <person name="Shen G."/>
            <person name="Guo B."/>
            <person name="Wei J."/>
            <person name="Xu J."/>
            <person name="St-Pierre B."/>
            <person name="Chen S."/>
            <person name="Sun C."/>
        </authorList>
    </citation>
    <scope>NUCLEOTIDE SEQUENCE [LARGE SCALE GENOMIC DNA]</scope>
</reference>
<dbReference type="EMBL" id="CM044702">
    <property type="protein sequence ID" value="KAI5675189.1"/>
    <property type="molecule type" value="Genomic_DNA"/>
</dbReference>
<evidence type="ECO:0000313" key="1">
    <source>
        <dbReference type="EMBL" id="KAI5675189.1"/>
    </source>
</evidence>
<comment type="caution">
    <text evidence="1">The sequence shown here is derived from an EMBL/GenBank/DDBJ whole genome shotgun (WGS) entry which is preliminary data.</text>
</comment>
<evidence type="ECO:0000313" key="2">
    <source>
        <dbReference type="Proteomes" id="UP001060085"/>
    </source>
</evidence>
<name>A0ACC0BRF6_CATRO</name>